<keyword evidence="6" id="KW-1185">Reference proteome</keyword>
<dbReference type="Proteomes" id="UP000799436">
    <property type="component" value="Unassembled WGS sequence"/>
</dbReference>
<keyword evidence="2" id="KW-0813">Transport</keyword>
<dbReference type="GO" id="GO:0030897">
    <property type="term" value="C:HOPS complex"/>
    <property type="evidence" value="ECO:0007669"/>
    <property type="project" value="TreeGrafter"/>
</dbReference>
<dbReference type="GO" id="GO:0006886">
    <property type="term" value="P:intracellular protein transport"/>
    <property type="evidence" value="ECO:0007669"/>
    <property type="project" value="InterPro"/>
</dbReference>
<dbReference type="Gene3D" id="1.10.150.780">
    <property type="entry name" value="Vps16, C-terminal region"/>
    <property type="match status" value="1"/>
</dbReference>
<evidence type="ECO:0000259" key="3">
    <source>
        <dbReference type="Pfam" id="PF04840"/>
    </source>
</evidence>
<evidence type="ECO:0000256" key="1">
    <source>
        <dbReference type="ARBA" id="ARBA00009250"/>
    </source>
</evidence>
<dbReference type="PANTHER" id="PTHR12811:SF0">
    <property type="entry name" value="VACUOLAR PROTEIN SORTING-ASSOCIATED PROTEIN 16 HOMOLOG"/>
    <property type="match status" value="1"/>
</dbReference>
<dbReference type="GO" id="GO:0016197">
    <property type="term" value="P:endosomal transport"/>
    <property type="evidence" value="ECO:0007669"/>
    <property type="project" value="TreeGrafter"/>
</dbReference>
<evidence type="ECO:0000313" key="6">
    <source>
        <dbReference type="Proteomes" id="UP000799436"/>
    </source>
</evidence>
<dbReference type="Pfam" id="PF04841">
    <property type="entry name" value="Vps16_N"/>
    <property type="match status" value="1"/>
</dbReference>
<dbReference type="PIRSF" id="PIRSF007949">
    <property type="entry name" value="VPS16"/>
    <property type="match status" value="1"/>
</dbReference>
<comment type="function">
    <text evidence="2">Essential for vacuolar protein sorting. Required for vacuole biogenesis, stability and to maintain vacuole morphology.</text>
</comment>
<dbReference type="Gene3D" id="2.130.10.10">
    <property type="entry name" value="YVTN repeat-like/Quinoprotein amine dehydrogenase"/>
    <property type="match status" value="1"/>
</dbReference>
<dbReference type="GO" id="GO:0042144">
    <property type="term" value="P:vacuole fusion, non-autophagic"/>
    <property type="evidence" value="ECO:0007669"/>
    <property type="project" value="TreeGrafter"/>
</dbReference>
<dbReference type="AlphaFoldDB" id="A0A6G1LL51"/>
<dbReference type="InterPro" id="IPR038132">
    <property type="entry name" value="Vps16_C_sf"/>
</dbReference>
<dbReference type="EMBL" id="ML995812">
    <property type="protein sequence ID" value="KAF2773148.1"/>
    <property type="molecule type" value="Genomic_DNA"/>
</dbReference>
<dbReference type="InterPro" id="IPR006926">
    <property type="entry name" value="Vps16_N"/>
</dbReference>
<dbReference type="InterPro" id="IPR016534">
    <property type="entry name" value="VPS16"/>
</dbReference>
<protein>
    <recommendedName>
        <fullName evidence="2">Probable vacuolar protein sorting-associated protein 16 homolog</fullName>
    </recommendedName>
</protein>
<dbReference type="PANTHER" id="PTHR12811">
    <property type="entry name" value="VACUOLAR PROTEIN SORTING VPS16"/>
    <property type="match status" value="1"/>
</dbReference>
<gene>
    <name evidence="5" type="ORF">EJ03DRAFT_371581</name>
</gene>
<proteinExistence type="inferred from homology"/>
<dbReference type="Pfam" id="PF04840">
    <property type="entry name" value="Vps16_C"/>
    <property type="match status" value="1"/>
</dbReference>
<dbReference type="GO" id="GO:0003779">
    <property type="term" value="F:actin binding"/>
    <property type="evidence" value="ECO:0007669"/>
    <property type="project" value="TreeGrafter"/>
</dbReference>
<comment type="similarity">
    <text evidence="1 2">Belongs to the VPS16 family.</text>
</comment>
<feature type="domain" description="Vps16 N-terminal" evidence="4">
    <location>
        <begin position="4"/>
        <end position="408"/>
    </location>
</feature>
<accession>A0A6G1LL51</accession>
<dbReference type="InterPro" id="IPR015943">
    <property type="entry name" value="WD40/YVTN_repeat-like_dom_sf"/>
</dbReference>
<dbReference type="InterPro" id="IPR006925">
    <property type="entry name" value="Vps16_C"/>
</dbReference>
<keyword evidence="2" id="KW-0653">Protein transport</keyword>
<dbReference type="SUPFAM" id="SSF69322">
    <property type="entry name" value="Tricorn protease domain 2"/>
    <property type="match status" value="1"/>
</dbReference>
<organism evidence="5 6">
    <name type="scientific">Teratosphaeria nubilosa</name>
    <dbReference type="NCBI Taxonomy" id="161662"/>
    <lineage>
        <taxon>Eukaryota</taxon>
        <taxon>Fungi</taxon>
        <taxon>Dikarya</taxon>
        <taxon>Ascomycota</taxon>
        <taxon>Pezizomycotina</taxon>
        <taxon>Dothideomycetes</taxon>
        <taxon>Dothideomycetidae</taxon>
        <taxon>Mycosphaerellales</taxon>
        <taxon>Teratosphaeriaceae</taxon>
        <taxon>Teratosphaeria</taxon>
    </lineage>
</organism>
<dbReference type="GO" id="GO:0005768">
    <property type="term" value="C:endosome"/>
    <property type="evidence" value="ECO:0007669"/>
    <property type="project" value="UniProtKB-ARBA"/>
</dbReference>
<sequence>MAKPTADWERVGDKFYRKTPLYTSVFDADLELENYIVTGAPYSGAVALVRDESKIYAYRGSQAAKSTVHIYSCAGKLIRQIAWDRGAIAAVGWSDDERLLIVTDDGTVRSYADLQADFSPFSLGHGAEEHRVVSCKFWSSGFVALLGNNSLVAVTRYDEPRPHLLAAPPAGDVISWAVIPPEYTSSRAVEVLLAIEKTVYVVDAAECEDRGLEAGPFRHIAVSPNGRFIALYTDDGKFWVISSDFQSRLSEYDSKVKTPPKDLQWCGNNAVLLAWEDEIHLVGPNGSAAKFFYDSYVHLLPDIDGIRLLTSDVCEFLQKVPEPSEEVFRLGSTSPASVLLDAIHQLDNKSPKADDNIQLIKSSLDDAVDTCVRAAGHEYSIHWQKQLLRAASFGKSVLDLYNSDDFVDMTEVLRVLNAVRFFEVGLPMSYEQYIRLTPERLVQRLINRQEYLLALKISEYLHLAVDKVYVHWARQKVRSSQTDDDSICDEIVRKLNGKRGISFEEVARAAYDEGRGKLAAELLEHEPRAGRQVPLLLDVGEESIALDKAISSGDTDLVFYVLLNLKKKLPLSSFFRTLNTRPTATAIVEASAIDQDQDLLKDLYYQDDRRLDGSNLLLSEALAAPSLGPATDKLKMAAKLLRDSKEYTHQVAALEDAQKVLRFQEVFERDLQGERFVGLSVNETVSKLIRMGHMKRAQKVQVEFKMGDKTFAWLRLRALVSRRDWRELEELSKGRKSPIGWEPFFNEILGAGNPKIAALYIPKCTSLTVAERAEMWVKVGMPQRGAEEALKMKDRGLLEALRAQASGQQVLEIDRMIALLNKGR</sequence>
<evidence type="ECO:0000256" key="2">
    <source>
        <dbReference type="PIRNR" id="PIRNR007949"/>
    </source>
</evidence>
<name>A0A6G1LL51_9PEZI</name>
<reference evidence="5" key="1">
    <citation type="journal article" date="2020" name="Stud. Mycol.">
        <title>101 Dothideomycetes genomes: a test case for predicting lifestyles and emergence of pathogens.</title>
        <authorList>
            <person name="Haridas S."/>
            <person name="Albert R."/>
            <person name="Binder M."/>
            <person name="Bloem J."/>
            <person name="Labutti K."/>
            <person name="Salamov A."/>
            <person name="Andreopoulos B."/>
            <person name="Baker S."/>
            <person name="Barry K."/>
            <person name="Bills G."/>
            <person name="Bluhm B."/>
            <person name="Cannon C."/>
            <person name="Castanera R."/>
            <person name="Culley D."/>
            <person name="Daum C."/>
            <person name="Ezra D."/>
            <person name="Gonzalez J."/>
            <person name="Henrissat B."/>
            <person name="Kuo A."/>
            <person name="Liang C."/>
            <person name="Lipzen A."/>
            <person name="Lutzoni F."/>
            <person name="Magnuson J."/>
            <person name="Mondo S."/>
            <person name="Nolan M."/>
            <person name="Ohm R."/>
            <person name="Pangilinan J."/>
            <person name="Park H.-J."/>
            <person name="Ramirez L."/>
            <person name="Alfaro M."/>
            <person name="Sun H."/>
            <person name="Tritt A."/>
            <person name="Yoshinaga Y."/>
            <person name="Zwiers L.-H."/>
            <person name="Turgeon B."/>
            <person name="Goodwin S."/>
            <person name="Spatafora J."/>
            <person name="Crous P."/>
            <person name="Grigoriev I."/>
        </authorList>
    </citation>
    <scope>NUCLEOTIDE SEQUENCE</scope>
    <source>
        <strain evidence="5">CBS 116005</strain>
    </source>
</reference>
<evidence type="ECO:0000313" key="5">
    <source>
        <dbReference type="EMBL" id="KAF2773148.1"/>
    </source>
</evidence>
<dbReference type="OrthoDB" id="1792at2759"/>
<feature type="domain" description="Vps16 C-terminal" evidence="3">
    <location>
        <begin position="501"/>
        <end position="805"/>
    </location>
</feature>
<evidence type="ECO:0000259" key="4">
    <source>
        <dbReference type="Pfam" id="PF04841"/>
    </source>
</evidence>